<dbReference type="InterPro" id="IPR027450">
    <property type="entry name" value="AlkB-like"/>
</dbReference>
<dbReference type="RefSeq" id="WP_265720996.1">
    <property type="nucleotide sequence ID" value="NZ_JAPIVK010000007.1"/>
</dbReference>
<organism evidence="2 3">
    <name type="scientific">Microbulbifer halophilus</name>
    <dbReference type="NCBI Taxonomy" id="453963"/>
    <lineage>
        <taxon>Bacteria</taxon>
        <taxon>Pseudomonadati</taxon>
        <taxon>Pseudomonadota</taxon>
        <taxon>Gammaproteobacteria</taxon>
        <taxon>Cellvibrionales</taxon>
        <taxon>Microbulbiferaceae</taxon>
        <taxon>Microbulbifer</taxon>
    </lineage>
</organism>
<dbReference type="PANTHER" id="PTHR31573:SF1">
    <property type="entry name" value="DNA OXIDATIVE DEMETHYLASE ALKBH2"/>
    <property type="match status" value="1"/>
</dbReference>
<keyword evidence="2" id="KW-0560">Oxidoreductase</keyword>
<dbReference type="PANTHER" id="PTHR31573">
    <property type="entry name" value="ALPHA-KETOGLUTARATE-DEPENDENT DIOXYGENASE ALKB HOMOLOG 2"/>
    <property type="match status" value="1"/>
</dbReference>
<dbReference type="InterPro" id="IPR032852">
    <property type="entry name" value="ALKBH2"/>
</dbReference>
<dbReference type="Pfam" id="PF13532">
    <property type="entry name" value="2OG-FeII_Oxy_2"/>
    <property type="match status" value="1"/>
</dbReference>
<keyword evidence="3" id="KW-1185">Reference proteome</keyword>
<dbReference type="Gene3D" id="2.60.120.590">
    <property type="entry name" value="Alpha-ketoglutarate-dependent dioxygenase AlkB-like"/>
    <property type="match status" value="1"/>
</dbReference>
<sequence>MNETTFTNHAAALAEHFADTEWLDLSPGRALLIRYWLGRGDSGALLHDCLDRLPWESPRIRLFGKEHPIPRRHAFVGDPQVTYRWSGLRQEAHPWTASLDAVRGRLDAAGFAFNSALVNHYRSGTDSMGWHSDRERELGDNPVVATISLGQERRLAFKRRDGEGRLSVSLPDGSLLLTSGAVQHHWLHQVAKSARQLDHRISLTFRYIYP</sequence>
<dbReference type="EMBL" id="JBHUJD010000012">
    <property type="protein sequence ID" value="MFD2310946.1"/>
    <property type="molecule type" value="Genomic_DNA"/>
</dbReference>
<dbReference type="InterPro" id="IPR005123">
    <property type="entry name" value="Oxoglu/Fe-dep_dioxygenase_dom"/>
</dbReference>
<reference evidence="3" key="1">
    <citation type="journal article" date="2019" name="Int. J. Syst. Evol. Microbiol.">
        <title>The Global Catalogue of Microorganisms (GCM) 10K type strain sequencing project: providing services to taxonomists for standard genome sequencing and annotation.</title>
        <authorList>
            <consortium name="The Broad Institute Genomics Platform"/>
            <consortium name="The Broad Institute Genome Sequencing Center for Infectious Disease"/>
            <person name="Wu L."/>
            <person name="Ma J."/>
        </authorList>
    </citation>
    <scope>NUCLEOTIDE SEQUENCE [LARGE SCALE GENOMIC DNA]</scope>
    <source>
        <strain evidence="3">KCTC 12848</strain>
    </source>
</reference>
<dbReference type="InterPro" id="IPR037151">
    <property type="entry name" value="AlkB-like_sf"/>
</dbReference>
<accession>A0ABW5EBM1</accession>
<dbReference type="GO" id="GO:0051213">
    <property type="term" value="F:dioxygenase activity"/>
    <property type="evidence" value="ECO:0007669"/>
    <property type="project" value="UniProtKB-KW"/>
</dbReference>
<feature type="domain" description="Fe2OG dioxygenase" evidence="1">
    <location>
        <begin position="112"/>
        <end position="209"/>
    </location>
</feature>
<keyword evidence="2" id="KW-0223">Dioxygenase</keyword>
<dbReference type="PROSITE" id="PS51471">
    <property type="entry name" value="FE2OG_OXY"/>
    <property type="match status" value="1"/>
</dbReference>
<evidence type="ECO:0000313" key="2">
    <source>
        <dbReference type="EMBL" id="MFD2310946.1"/>
    </source>
</evidence>
<gene>
    <name evidence="2" type="ORF">ACFSKX_11020</name>
</gene>
<dbReference type="SUPFAM" id="SSF51197">
    <property type="entry name" value="Clavaminate synthase-like"/>
    <property type="match status" value="1"/>
</dbReference>
<name>A0ABW5EBM1_9GAMM</name>
<evidence type="ECO:0000259" key="1">
    <source>
        <dbReference type="PROSITE" id="PS51471"/>
    </source>
</evidence>
<comment type="caution">
    <text evidence="2">The sequence shown here is derived from an EMBL/GenBank/DDBJ whole genome shotgun (WGS) entry which is preliminary data.</text>
</comment>
<proteinExistence type="predicted"/>
<protein>
    <submittedName>
        <fullName evidence="2">Alpha-ketoglutarate-dependent dioxygenase AlkB family protein</fullName>
    </submittedName>
</protein>
<dbReference type="Proteomes" id="UP001597425">
    <property type="component" value="Unassembled WGS sequence"/>
</dbReference>
<evidence type="ECO:0000313" key="3">
    <source>
        <dbReference type="Proteomes" id="UP001597425"/>
    </source>
</evidence>